<evidence type="ECO:0000259" key="9">
    <source>
        <dbReference type="Pfam" id="PF20684"/>
    </source>
</evidence>
<comment type="similarity">
    <text evidence="5">Belongs to the SAT4 family.</text>
</comment>
<dbReference type="AlphaFoldDB" id="A0A6A5XCN0"/>
<feature type="signal peptide" evidence="8">
    <location>
        <begin position="1"/>
        <end position="23"/>
    </location>
</feature>
<keyword evidence="8" id="KW-0732">Signal</keyword>
<protein>
    <recommendedName>
        <fullName evidence="9">Rhodopsin domain-containing protein</fullName>
    </recommendedName>
</protein>
<dbReference type="GO" id="GO:0016020">
    <property type="term" value="C:membrane"/>
    <property type="evidence" value="ECO:0007669"/>
    <property type="project" value="UniProtKB-SubCell"/>
</dbReference>
<feature type="domain" description="Rhodopsin" evidence="9">
    <location>
        <begin position="8"/>
        <end position="220"/>
    </location>
</feature>
<evidence type="ECO:0000256" key="3">
    <source>
        <dbReference type="ARBA" id="ARBA00022989"/>
    </source>
</evidence>
<feature type="transmembrane region" description="Helical" evidence="7">
    <location>
        <begin position="123"/>
        <end position="145"/>
    </location>
</feature>
<evidence type="ECO:0000256" key="6">
    <source>
        <dbReference type="SAM" id="MobiDB-lite"/>
    </source>
</evidence>
<keyword evidence="3 7" id="KW-1133">Transmembrane helix</keyword>
<evidence type="ECO:0000256" key="2">
    <source>
        <dbReference type="ARBA" id="ARBA00022692"/>
    </source>
</evidence>
<dbReference type="RefSeq" id="XP_033379204.1">
    <property type="nucleotide sequence ID" value="XM_033532997.1"/>
</dbReference>
<proteinExistence type="inferred from homology"/>
<dbReference type="Proteomes" id="UP000799778">
    <property type="component" value="Unassembled WGS sequence"/>
</dbReference>
<dbReference type="Pfam" id="PF20684">
    <property type="entry name" value="Fung_rhodopsin"/>
    <property type="match status" value="1"/>
</dbReference>
<evidence type="ECO:0000256" key="7">
    <source>
        <dbReference type="SAM" id="Phobius"/>
    </source>
</evidence>
<evidence type="ECO:0000256" key="8">
    <source>
        <dbReference type="SAM" id="SignalP"/>
    </source>
</evidence>
<dbReference type="PANTHER" id="PTHR33048">
    <property type="entry name" value="PTH11-LIKE INTEGRAL MEMBRANE PROTEIN (AFU_ORTHOLOGUE AFUA_5G11245)"/>
    <property type="match status" value="1"/>
</dbReference>
<dbReference type="PANTHER" id="PTHR33048:SF96">
    <property type="entry name" value="INTEGRAL MEMBRANE PROTEIN"/>
    <property type="match status" value="1"/>
</dbReference>
<gene>
    <name evidence="10" type="ORF">BU24DRAFT_47762</name>
</gene>
<comment type="subcellular location">
    <subcellularLocation>
        <location evidence="1">Membrane</location>
        <topology evidence="1">Multi-pass membrane protein</topology>
    </subcellularLocation>
</comment>
<dbReference type="InterPro" id="IPR049326">
    <property type="entry name" value="Rhodopsin_dom_fungi"/>
</dbReference>
<dbReference type="OrthoDB" id="4682787at2759"/>
<keyword evidence="11" id="KW-1185">Reference proteome</keyword>
<feature type="transmembrane region" description="Helical" evidence="7">
    <location>
        <begin position="71"/>
        <end position="93"/>
    </location>
</feature>
<accession>A0A6A5XCN0</accession>
<name>A0A6A5XCN0_9PLEO</name>
<evidence type="ECO:0000256" key="5">
    <source>
        <dbReference type="ARBA" id="ARBA00038359"/>
    </source>
</evidence>
<feature type="transmembrane region" description="Helical" evidence="7">
    <location>
        <begin position="197"/>
        <end position="218"/>
    </location>
</feature>
<organism evidence="10 11">
    <name type="scientific">Aaosphaeria arxii CBS 175.79</name>
    <dbReference type="NCBI Taxonomy" id="1450172"/>
    <lineage>
        <taxon>Eukaryota</taxon>
        <taxon>Fungi</taxon>
        <taxon>Dikarya</taxon>
        <taxon>Ascomycota</taxon>
        <taxon>Pezizomycotina</taxon>
        <taxon>Dothideomycetes</taxon>
        <taxon>Pleosporomycetidae</taxon>
        <taxon>Pleosporales</taxon>
        <taxon>Pleosporales incertae sedis</taxon>
        <taxon>Aaosphaeria</taxon>
    </lineage>
</organism>
<reference evidence="10" key="1">
    <citation type="journal article" date="2020" name="Stud. Mycol.">
        <title>101 Dothideomycetes genomes: a test case for predicting lifestyles and emergence of pathogens.</title>
        <authorList>
            <person name="Haridas S."/>
            <person name="Albert R."/>
            <person name="Binder M."/>
            <person name="Bloem J."/>
            <person name="Labutti K."/>
            <person name="Salamov A."/>
            <person name="Andreopoulos B."/>
            <person name="Baker S."/>
            <person name="Barry K."/>
            <person name="Bills G."/>
            <person name="Bluhm B."/>
            <person name="Cannon C."/>
            <person name="Castanera R."/>
            <person name="Culley D."/>
            <person name="Daum C."/>
            <person name="Ezra D."/>
            <person name="Gonzalez J."/>
            <person name="Henrissat B."/>
            <person name="Kuo A."/>
            <person name="Liang C."/>
            <person name="Lipzen A."/>
            <person name="Lutzoni F."/>
            <person name="Magnuson J."/>
            <person name="Mondo S."/>
            <person name="Nolan M."/>
            <person name="Ohm R."/>
            <person name="Pangilinan J."/>
            <person name="Park H.-J."/>
            <person name="Ramirez L."/>
            <person name="Alfaro M."/>
            <person name="Sun H."/>
            <person name="Tritt A."/>
            <person name="Yoshinaga Y."/>
            <person name="Zwiers L.-H."/>
            <person name="Turgeon B."/>
            <person name="Goodwin S."/>
            <person name="Spatafora J."/>
            <person name="Crous P."/>
            <person name="Grigoriev I."/>
        </authorList>
    </citation>
    <scope>NUCLEOTIDE SEQUENCE</scope>
    <source>
        <strain evidence="10">CBS 175.79</strain>
    </source>
</reference>
<feature type="transmembrane region" description="Helical" evidence="7">
    <location>
        <begin position="43"/>
        <end position="64"/>
    </location>
</feature>
<feature type="transmembrane region" description="Helical" evidence="7">
    <location>
        <begin position="157"/>
        <end position="177"/>
    </location>
</feature>
<dbReference type="GeneID" id="54290394"/>
<evidence type="ECO:0000313" key="10">
    <source>
        <dbReference type="EMBL" id="KAF2010865.1"/>
    </source>
</evidence>
<feature type="chain" id="PRO_5025396389" description="Rhodopsin domain-containing protein" evidence="8">
    <location>
        <begin position="24"/>
        <end position="314"/>
    </location>
</feature>
<sequence length="314" mass="34827">MVMTLCLFTCYCSFIMVVGRSLAQEMTVATLRRMLLYVQLAEIFYIITTTLLKVSLGLFFLRLLTKRWQVLTFYIILGVSAVYGVIYTFVAIFQCGVPHDLLNNLLHGTDRCLPEAFSLFTGYLYGTINVIADWTFVLIPIYILIESDMTRQSKLSVGIVLALGAIGSISSVMRMVFLKGLLLNGQLTTEAVKATFWATAEPGTGIIAASVAVLRPLFRKVKTEVQDRITQHNTNRSKPKDVENNPNLDSQSLVAMASTKPTSSGGIEDSKRASLYSIVSPTLDRDVTFGEAQVGQVIHIRLTTQEYRPPPPPK</sequence>
<dbReference type="InterPro" id="IPR052337">
    <property type="entry name" value="SAT4-like"/>
</dbReference>
<keyword evidence="2 7" id="KW-0812">Transmembrane</keyword>
<dbReference type="EMBL" id="ML978075">
    <property type="protein sequence ID" value="KAF2010865.1"/>
    <property type="molecule type" value="Genomic_DNA"/>
</dbReference>
<evidence type="ECO:0000256" key="4">
    <source>
        <dbReference type="ARBA" id="ARBA00023136"/>
    </source>
</evidence>
<keyword evidence="4 7" id="KW-0472">Membrane</keyword>
<evidence type="ECO:0000313" key="11">
    <source>
        <dbReference type="Proteomes" id="UP000799778"/>
    </source>
</evidence>
<evidence type="ECO:0000256" key="1">
    <source>
        <dbReference type="ARBA" id="ARBA00004141"/>
    </source>
</evidence>
<feature type="region of interest" description="Disordered" evidence="6">
    <location>
        <begin position="228"/>
        <end position="251"/>
    </location>
</feature>